<evidence type="ECO:0000313" key="1">
    <source>
        <dbReference type="EMBL" id="TQV76730.1"/>
    </source>
</evidence>
<gene>
    <name evidence="1" type="ORF">FLL45_01880</name>
</gene>
<comment type="caution">
    <text evidence="1">The sequence shown here is derived from an EMBL/GenBank/DDBJ whole genome shotgun (WGS) entry which is preliminary data.</text>
</comment>
<dbReference type="Proteomes" id="UP000317839">
    <property type="component" value="Unassembled WGS sequence"/>
</dbReference>
<proteinExistence type="predicted"/>
<dbReference type="AlphaFoldDB" id="A0A545THM5"/>
<protein>
    <recommendedName>
        <fullName evidence="3">DUF2019 domain-containing protein</fullName>
    </recommendedName>
</protein>
<name>A0A545THM5_9GAMM</name>
<evidence type="ECO:0000313" key="2">
    <source>
        <dbReference type="Proteomes" id="UP000317839"/>
    </source>
</evidence>
<sequence>MDLVGRFEDTFCNIAIEKGDGSSSNDAELFEEMKAYFIRLYNHPRGKSRIEGLLNHNNEWVQFWVASHLLSEGDNKRAATVLKKLSNDGGNLGFGSETTLNEYKKGTLGSPFGL</sequence>
<dbReference type="EMBL" id="VIKR01000001">
    <property type="protein sequence ID" value="TQV76730.1"/>
    <property type="molecule type" value="Genomic_DNA"/>
</dbReference>
<keyword evidence="2" id="KW-1185">Reference proteome</keyword>
<evidence type="ECO:0008006" key="3">
    <source>
        <dbReference type="Google" id="ProtNLM"/>
    </source>
</evidence>
<accession>A0A545THM5</accession>
<reference evidence="1 2" key="1">
    <citation type="submission" date="2019-06" db="EMBL/GenBank/DDBJ databases">
        <title>Draft genome of Aliikangiella marina GYP-15.</title>
        <authorList>
            <person name="Wang G."/>
        </authorList>
    </citation>
    <scope>NUCLEOTIDE SEQUENCE [LARGE SCALE GENOMIC DNA]</scope>
    <source>
        <strain evidence="1 2">GYP-15</strain>
    </source>
</reference>
<dbReference type="OrthoDB" id="7866286at2"/>
<organism evidence="1 2">
    <name type="scientific">Aliikangiella marina</name>
    <dbReference type="NCBI Taxonomy" id="1712262"/>
    <lineage>
        <taxon>Bacteria</taxon>
        <taxon>Pseudomonadati</taxon>
        <taxon>Pseudomonadota</taxon>
        <taxon>Gammaproteobacteria</taxon>
        <taxon>Oceanospirillales</taxon>
        <taxon>Pleioneaceae</taxon>
        <taxon>Aliikangiella</taxon>
    </lineage>
</organism>
<dbReference type="RefSeq" id="WP_142888090.1">
    <property type="nucleotide sequence ID" value="NZ_VIKR01000001.1"/>
</dbReference>